<organism evidence="1 2">
    <name type="scientific">Actinoplanes palleronii</name>
    <dbReference type="NCBI Taxonomy" id="113570"/>
    <lineage>
        <taxon>Bacteria</taxon>
        <taxon>Bacillati</taxon>
        <taxon>Actinomycetota</taxon>
        <taxon>Actinomycetes</taxon>
        <taxon>Micromonosporales</taxon>
        <taxon>Micromonosporaceae</taxon>
        <taxon>Actinoplanes</taxon>
    </lineage>
</organism>
<proteinExistence type="predicted"/>
<reference evidence="1 2" key="1">
    <citation type="submission" date="2021-01" db="EMBL/GenBank/DDBJ databases">
        <title>Whole genome shotgun sequence of Actinoplanes palleronii NBRC 14916.</title>
        <authorList>
            <person name="Komaki H."/>
            <person name="Tamura T."/>
        </authorList>
    </citation>
    <scope>NUCLEOTIDE SEQUENCE [LARGE SCALE GENOMIC DNA]</scope>
    <source>
        <strain evidence="1 2">NBRC 14916</strain>
    </source>
</reference>
<evidence type="ECO:0000313" key="2">
    <source>
        <dbReference type="Proteomes" id="UP000624709"/>
    </source>
</evidence>
<accession>A0ABQ4BN86</accession>
<dbReference type="Proteomes" id="UP000624709">
    <property type="component" value="Unassembled WGS sequence"/>
</dbReference>
<keyword evidence="2" id="KW-1185">Reference proteome</keyword>
<protein>
    <submittedName>
        <fullName evidence="1">Uncharacterized protein</fullName>
    </submittedName>
</protein>
<evidence type="ECO:0000313" key="1">
    <source>
        <dbReference type="EMBL" id="GIE72072.1"/>
    </source>
</evidence>
<comment type="caution">
    <text evidence="1">The sequence shown here is derived from an EMBL/GenBank/DDBJ whole genome shotgun (WGS) entry which is preliminary data.</text>
</comment>
<gene>
    <name evidence="1" type="ORF">Apa02nite_081800</name>
</gene>
<dbReference type="EMBL" id="BOMS01000137">
    <property type="protein sequence ID" value="GIE72072.1"/>
    <property type="molecule type" value="Genomic_DNA"/>
</dbReference>
<name>A0ABQ4BN86_9ACTN</name>
<sequence length="104" mass="11612">MMTPDEPPLLGSRWPILTAQIVAALRDDGENGLAEQVAALRVLRMCECDDDFCQSFYTQPPPDGAYGPDHRNVAPDPSWPGMLILDVVRDVIMFVEVLYRPPLD</sequence>